<dbReference type="Proteomes" id="UP001174932">
    <property type="component" value="Unassembled WGS sequence"/>
</dbReference>
<protein>
    <submittedName>
        <fullName evidence="1">Uncharacterized protein</fullName>
    </submittedName>
</protein>
<gene>
    <name evidence="1" type="ORF">Q4481_03405</name>
</gene>
<reference evidence="1" key="2">
    <citation type="submission" date="2023-07" db="EMBL/GenBank/DDBJ databases">
        <authorList>
            <person name="Shen H."/>
        </authorList>
    </citation>
    <scope>NUCLEOTIDE SEQUENCE</scope>
    <source>
        <strain evidence="1">TNR-22</strain>
    </source>
</reference>
<proteinExistence type="predicted"/>
<evidence type="ECO:0000313" key="1">
    <source>
        <dbReference type="EMBL" id="MDO6962988.1"/>
    </source>
</evidence>
<dbReference type="EMBL" id="JAUOZU010000002">
    <property type="protein sequence ID" value="MDO6962988.1"/>
    <property type="molecule type" value="Genomic_DNA"/>
</dbReference>
<organism evidence="1 2">
    <name type="scientific">Rhizobium alvei</name>
    <dbReference type="NCBI Taxonomy" id="1132659"/>
    <lineage>
        <taxon>Bacteria</taxon>
        <taxon>Pseudomonadati</taxon>
        <taxon>Pseudomonadota</taxon>
        <taxon>Alphaproteobacteria</taxon>
        <taxon>Hyphomicrobiales</taxon>
        <taxon>Rhizobiaceae</taxon>
        <taxon>Rhizobium/Agrobacterium group</taxon>
        <taxon>Rhizobium</taxon>
    </lineage>
</organism>
<reference evidence="1" key="1">
    <citation type="journal article" date="2015" name="Int. J. Syst. Evol. Microbiol.">
        <title>Rhizobium alvei sp. nov., isolated from a freshwater river.</title>
        <authorList>
            <person name="Sheu S.Y."/>
            <person name="Huang H.W."/>
            <person name="Young C.C."/>
            <person name="Chen W.M."/>
        </authorList>
    </citation>
    <scope>NUCLEOTIDE SEQUENCE</scope>
    <source>
        <strain evidence="1">TNR-22</strain>
    </source>
</reference>
<comment type="caution">
    <text evidence="1">The sequence shown here is derived from an EMBL/GenBank/DDBJ whole genome shotgun (WGS) entry which is preliminary data.</text>
</comment>
<keyword evidence="2" id="KW-1185">Reference proteome</keyword>
<accession>A0ABT8YH38</accession>
<name>A0ABT8YH38_9HYPH</name>
<evidence type="ECO:0000313" key="2">
    <source>
        <dbReference type="Proteomes" id="UP001174932"/>
    </source>
</evidence>
<sequence length="88" mass="9925">MTVTLLDLPDGWCSLEFDPSDIPSLASAIRNRYGVPKQEEHPTYIRYWFGGCSFVYYNQWDDPCLISNSAEGTAILKIIHDALNSPAE</sequence>